<keyword evidence="5" id="KW-1185">Reference proteome</keyword>
<evidence type="ECO:0000313" key="4">
    <source>
        <dbReference type="EMBL" id="MFF4218559.1"/>
    </source>
</evidence>
<feature type="chain" id="PRO_5045262401" evidence="2">
    <location>
        <begin position="33"/>
        <end position="496"/>
    </location>
</feature>
<evidence type="ECO:0000256" key="2">
    <source>
        <dbReference type="SAM" id="SignalP"/>
    </source>
</evidence>
<dbReference type="PANTHER" id="PTHR43662:SF3">
    <property type="entry name" value="DOMAIN PROTEIN, PUTATIVE (AFU_ORTHOLOGUE AFUA_6G11970)-RELATED"/>
    <property type="match status" value="1"/>
</dbReference>
<organism evidence="4 5">
    <name type="scientific">Streptomyces nondiastaticus</name>
    <dbReference type="NCBI Taxonomy" id="3154512"/>
    <lineage>
        <taxon>Bacteria</taxon>
        <taxon>Bacillati</taxon>
        <taxon>Actinomycetota</taxon>
        <taxon>Actinomycetes</taxon>
        <taxon>Kitasatosporales</taxon>
        <taxon>Streptomycetaceae</taxon>
        <taxon>Streptomyces</taxon>
    </lineage>
</organism>
<keyword evidence="2" id="KW-0732">Signal</keyword>
<dbReference type="Pfam" id="PF09362">
    <property type="entry name" value="DUF1996"/>
    <property type="match status" value="1"/>
</dbReference>
<gene>
    <name evidence="4" type="ORF">ACFYZM_20050</name>
</gene>
<feature type="signal peptide" evidence="2">
    <location>
        <begin position="1"/>
        <end position="32"/>
    </location>
</feature>
<comment type="caution">
    <text evidence="4">The sequence shown here is derived from an EMBL/GenBank/DDBJ whole genome shotgun (WGS) entry which is preliminary data.</text>
</comment>
<evidence type="ECO:0000313" key="5">
    <source>
        <dbReference type="Proteomes" id="UP001602123"/>
    </source>
</evidence>
<evidence type="ECO:0000259" key="3">
    <source>
        <dbReference type="Pfam" id="PF09362"/>
    </source>
</evidence>
<feature type="region of interest" description="Disordered" evidence="1">
    <location>
        <begin position="99"/>
        <end position="134"/>
    </location>
</feature>
<dbReference type="InterPro" id="IPR018535">
    <property type="entry name" value="DUF1996"/>
</dbReference>
<feature type="compositionally biased region" description="Basic and acidic residues" evidence="1">
    <location>
        <begin position="104"/>
        <end position="116"/>
    </location>
</feature>
<protein>
    <submittedName>
        <fullName evidence="4">DUF1996 domain-containing protein</fullName>
    </submittedName>
</protein>
<dbReference type="RefSeq" id="WP_388629037.1">
    <property type="nucleotide sequence ID" value="NZ_JBIAUT010000007.1"/>
</dbReference>
<proteinExistence type="predicted"/>
<accession>A0ABW6U162</accession>
<feature type="region of interest" description="Disordered" evidence="1">
    <location>
        <begin position="151"/>
        <end position="211"/>
    </location>
</feature>
<evidence type="ECO:0000256" key="1">
    <source>
        <dbReference type="SAM" id="MobiDB-lite"/>
    </source>
</evidence>
<dbReference type="EMBL" id="JBIAUT010000007">
    <property type="protein sequence ID" value="MFF4218559.1"/>
    <property type="molecule type" value="Genomic_DNA"/>
</dbReference>
<dbReference type="PANTHER" id="PTHR43662">
    <property type="match status" value="1"/>
</dbReference>
<dbReference type="Proteomes" id="UP001602123">
    <property type="component" value="Unassembled WGS sequence"/>
</dbReference>
<feature type="compositionally biased region" description="Gly residues" evidence="1">
    <location>
        <begin position="117"/>
        <end position="126"/>
    </location>
</feature>
<reference evidence="4 5" key="1">
    <citation type="submission" date="2024-10" db="EMBL/GenBank/DDBJ databases">
        <title>The Natural Products Discovery Center: Release of the First 8490 Sequenced Strains for Exploring Actinobacteria Biosynthetic Diversity.</title>
        <authorList>
            <person name="Kalkreuter E."/>
            <person name="Kautsar S.A."/>
            <person name="Yang D."/>
            <person name="Bader C.D."/>
            <person name="Teijaro C.N."/>
            <person name="Fluegel L."/>
            <person name="Davis C.M."/>
            <person name="Simpson J.R."/>
            <person name="Lauterbach L."/>
            <person name="Steele A.D."/>
            <person name="Gui C."/>
            <person name="Meng S."/>
            <person name="Li G."/>
            <person name="Viehrig K."/>
            <person name="Ye F."/>
            <person name="Su P."/>
            <person name="Kiefer A.F."/>
            <person name="Nichols A."/>
            <person name="Cepeda A.J."/>
            <person name="Yan W."/>
            <person name="Fan B."/>
            <person name="Jiang Y."/>
            <person name="Adhikari A."/>
            <person name="Zheng C.-J."/>
            <person name="Schuster L."/>
            <person name="Cowan T.M."/>
            <person name="Smanski M.J."/>
            <person name="Chevrette M.G."/>
            <person name="De Carvalho L.P.S."/>
            <person name="Shen B."/>
        </authorList>
    </citation>
    <scope>NUCLEOTIDE SEQUENCE [LARGE SCALE GENOMIC DNA]</scope>
    <source>
        <strain evidence="4 5">NPDC001650</strain>
    </source>
</reference>
<name>A0ABW6U162_9ACTN</name>
<feature type="domain" description="DUF1996" evidence="3">
    <location>
        <begin position="254"/>
        <end position="476"/>
    </location>
</feature>
<sequence length="496" mass="50859">MMRQAHKRSKLRTRAVVAAAALLLGGGGTAIVANHASAGSAGDAGRSEQQNTAPAAMTISCPDVGDRLQNVPAAAQPAVSQGLSQLDAQVARAYGRLTGAGHDAGGHDAGGHDSGRDAGGGHGSSGQDGTDAGADAVLGDLQQQRTETIGRISDSVRAAGNGPAGSGADGLTGLSGCTTREVSTAAADDSSRPLSSRLGDRGMPGGPSRADFADIRKAPAAKRTPATGRAGSTGTFTTVCGRNENGHFNPDNVIVTPGVRNGAHHMHDYVGNKSTDAFSTDASLAAAGTTCTNGDKSTHYWPVLRVLNGKAAPDAKAPGGGNDGNMGTVLRPSSVTLQFRGSPVTKVTAMPRFLRIITGDAKALTNGLANANASWSCTGFENRQLKDKYPICPDGSDVVRTFAFQNCWDGRGTDSANHRTHVAFARADGSCPRGFRAVPQLVQRITYDVPAGVPFAVDSFPEQLHKPVTDHGDFINVMPDALMAKAVSCINSGRTC</sequence>